<feature type="transmembrane region" description="Helical" evidence="1">
    <location>
        <begin position="113"/>
        <end position="136"/>
    </location>
</feature>
<keyword evidence="1" id="KW-1133">Transmembrane helix</keyword>
<evidence type="ECO:0000313" key="3">
    <source>
        <dbReference type="Proteomes" id="UP000002033"/>
    </source>
</evidence>
<sequence length="185" mass="19191" precursor="true">MMKSVRDDEMAMKFVTPMLWVALIAALSVGGSYVYACAAPFAAVGALAARKMDRATGLTLVLLAWSANQIVGYGLLDYPQTANSFAWGGAIGLGAVAALFAARVVGNFGWSNVVATVASFASAFIAYEGTLYLASFGLGGSDAFSFDIVSRILVINAVAFTAILALYAVVGLLKTGREKAIAVRA</sequence>
<keyword evidence="3" id="KW-1185">Reference proteome</keyword>
<feature type="transmembrane region" description="Helical" evidence="1">
    <location>
        <begin position="85"/>
        <end position="106"/>
    </location>
</feature>
<dbReference type="AlphaFoldDB" id="D8JTK5"/>
<evidence type="ECO:0000313" key="2">
    <source>
        <dbReference type="EMBL" id="ADJ22567.1"/>
    </source>
</evidence>
<evidence type="ECO:0000256" key="1">
    <source>
        <dbReference type="SAM" id="Phobius"/>
    </source>
</evidence>
<dbReference type="OrthoDB" id="8447539at2"/>
<dbReference type="STRING" id="582899.Hden_0749"/>
<gene>
    <name evidence="2" type="ordered locus">Hden_0749</name>
</gene>
<dbReference type="HOGENOM" id="CLU_094239_1_0_5"/>
<dbReference type="EMBL" id="CP002083">
    <property type="protein sequence ID" value="ADJ22567.1"/>
    <property type="molecule type" value="Genomic_DNA"/>
</dbReference>
<organism evidence="2 3">
    <name type="scientific">Hyphomicrobium denitrificans (strain ATCC 51888 / DSM 1869 / NCIMB 11706 / TK 0415)</name>
    <dbReference type="NCBI Taxonomy" id="582899"/>
    <lineage>
        <taxon>Bacteria</taxon>
        <taxon>Pseudomonadati</taxon>
        <taxon>Pseudomonadota</taxon>
        <taxon>Alphaproteobacteria</taxon>
        <taxon>Hyphomicrobiales</taxon>
        <taxon>Hyphomicrobiaceae</taxon>
        <taxon>Hyphomicrobium</taxon>
    </lineage>
</organism>
<name>D8JTK5_HYPDA</name>
<keyword evidence="1" id="KW-0472">Membrane</keyword>
<dbReference type="Proteomes" id="UP000002033">
    <property type="component" value="Chromosome"/>
</dbReference>
<accession>D8JTK5</accession>
<protein>
    <submittedName>
        <fullName evidence="2">Uncharacterized protein</fullName>
    </submittedName>
</protein>
<dbReference type="eggNOG" id="ENOG50339DZ">
    <property type="taxonomic scope" value="Bacteria"/>
</dbReference>
<reference evidence="3" key="1">
    <citation type="journal article" date="2011" name="J. Bacteriol.">
        <title>Genome sequences of eight morphologically diverse alphaproteobacteria.</title>
        <authorList>
            <consortium name="US DOE Joint Genome Institute"/>
            <person name="Brown P.J."/>
            <person name="Kysela D.T."/>
            <person name="Buechlein A."/>
            <person name="Hemmerich C."/>
            <person name="Brun Y.V."/>
        </authorList>
    </citation>
    <scope>NUCLEOTIDE SEQUENCE [LARGE SCALE GENOMIC DNA]</scope>
    <source>
        <strain evidence="3">ATCC 51888 / DSM 1869 / NCIB 11706 / TK 0415</strain>
    </source>
</reference>
<dbReference type="KEGG" id="hdn:Hden_0749"/>
<keyword evidence="1" id="KW-0812">Transmembrane</keyword>
<proteinExistence type="predicted"/>
<feature type="transmembrane region" description="Helical" evidence="1">
    <location>
        <begin position="148"/>
        <end position="170"/>
    </location>
</feature>